<proteinExistence type="predicted"/>
<dbReference type="InterPro" id="IPR050491">
    <property type="entry name" value="AmpC-like"/>
</dbReference>
<feature type="domain" description="Beta-lactamase-related" evidence="1">
    <location>
        <begin position="50"/>
        <end position="112"/>
    </location>
</feature>
<accession>A0A382LK02</accession>
<dbReference type="AlphaFoldDB" id="A0A382LK02"/>
<gene>
    <name evidence="2" type="ORF">METZ01_LOCUS288989</name>
</gene>
<name>A0A382LK02_9ZZZZ</name>
<evidence type="ECO:0000259" key="1">
    <source>
        <dbReference type="Pfam" id="PF00144"/>
    </source>
</evidence>
<protein>
    <recommendedName>
        <fullName evidence="1">Beta-lactamase-related domain-containing protein</fullName>
    </recommendedName>
</protein>
<dbReference type="PANTHER" id="PTHR46825:SF9">
    <property type="entry name" value="BETA-LACTAMASE-RELATED DOMAIN-CONTAINING PROTEIN"/>
    <property type="match status" value="1"/>
</dbReference>
<dbReference type="PROSITE" id="PS51257">
    <property type="entry name" value="PROKAR_LIPOPROTEIN"/>
    <property type="match status" value="1"/>
</dbReference>
<dbReference type="SUPFAM" id="SSF56601">
    <property type="entry name" value="beta-lactamase/transpeptidase-like"/>
    <property type="match status" value="1"/>
</dbReference>
<dbReference type="EMBL" id="UINC01087083">
    <property type="protein sequence ID" value="SVC36135.1"/>
    <property type="molecule type" value="Genomic_DNA"/>
</dbReference>
<reference evidence="2" key="1">
    <citation type="submission" date="2018-05" db="EMBL/GenBank/DDBJ databases">
        <authorList>
            <person name="Lanie J.A."/>
            <person name="Ng W.-L."/>
            <person name="Kazmierczak K.M."/>
            <person name="Andrzejewski T.M."/>
            <person name="Davidsen T.M."/>
            <person name="Wayne K.J."/>
            <person name="Tettelin H."/>
            <person name="Glass J.I."/>
            <person name="Rusch D."/>
            <person name="Podicherti R."/>
            <person name="Tsui H.-C.T."/>
            <person name="Winkler M.E."/>
        </authorList>
    </citation>
    <scope>NUCLEOTIDE SEQUENCE</scope>
</reference>
<organism evidence="2">
    <name type="scientific">marine metagenome</name>
    <dbReference type="NCBI Taxonomy" id="408172"/>
    <lineage>
        <taxon>unclassified sequences</taxon>
        <taxon>metagenomes</taxon>
        <taxon>ecological metagenomes</taxon>
    </lineage>
</organism>
<dbReference type="InterPro" id="IPR001466">
    <property type="entry name" value="Beta-lactam-related"/>
</dbReference>
<dbReference type="InterPro" id="IPR012338">
    <property type="entry name" value="Beta-lactam/transpept-like"/>
</dbReference>
<dbReference type="PANTHER" id="PTHR46825">
    <property type="entry name" value="D-ALANYL-D-ALANINE-CARBOXYPEPTIDASE/ENDOPEPTIDASE AMPH"/>
    <property type="match status" value="1"/>
</dbReference>
<evidence type="ECO:0000313" key="2">
    <source>
        <dbReference type="EMBL" id="SVC36135.1"/>
    </source>
</evidence>
<dbReference type="Pfam" id="PF00144">
    <property type="entry name" value="Beta-lactamase"/>
    <property type="match status" value="1"/>
</dbReference>
<feature type="non-terminal residue" evidence="2">
    <location>
        <position position="112"/>
    </location>
</feature>
<dbReference type="Gene3D" id="3.40.710.10">
    <property type="entry name" value="DD-peptidase/beta-lactamase superfamily"/>
    <property type="match status" value="1"/>
</dbReference>
<sequence length="112" mass="11889">MRISATIFSLATVMLLISSCAVEKETTYQIGGGPRESSRDDIFSDLTLLTPGAAVAVVKEGEVIHRAGYGSAHLDHGVAIHPNTIFDIASISKQFAAFSALLLVDEGKLELD</sequence>